<dbReference type="SUPFAM" id="SSF75005">
    <property type="entry name" value="Arabinanase/levansucrase/invertase"/>
    <property type="match status" value="2"/>
</dbReference>
<keyword evidence="1" id="KW-0732">Signal</keyword>
<dbReference type="AlphaFoldDB" id="A0A9X3F440"/>
<feature type="chain" id="PRO_5040955451" evidence="1">
    <location>
        <begin position="22"/>
        <end position="521"/>
    </location>
</feature>
<name>A0A9X3F440_9BACT</name>
<protein>
    <submittedName>
        <fullName evidence="2">Uncharacterized protein</fullName>
    </submittedName>
</protein>
<accession>A0A9X3F440</accession>
<dbReference type="EMBL" id="JAPOHD010000013">
    <property type="protein sequence ID" value="MCY1720085.1"/>
    <property type="molecule type" value="Genomic_DNA"/>
</dbReference>
<evidence type="ECO:0000313" key="2">
    <source>
        <dbReference type="EMBL" id="MCY1720085.1"/>
    </source>
</evidence>
<dbReference type="RefSeq" id="WP_343332419.1">
    <property type="nucleotide sequence ID" value="NZ_JAPOHD010000013.1"/>
</dbReference>
<comment type="caution">
    <text evidence="2">The sequence shown here is derived from an EMBL/GenBank/DDBJ whole genome shotgun (WGS) entry which is preliminary data.</text>
</comment>
<organism evidence="2 3">
    <name type="scientific">Draconibacterium aestuarii</name>
    <dbReference type="NCBI Taxonomy" id="2998507"/>
    <lineage>
        <taxon>Bacteria</taxon>
        <taxon>Pseudomonadati</taxon>
        <taxon>Bacteroidota</taxon>
        <taxon>Bacteroidia</taxon>
        <taxon>Marinilabiliales</taxon>
        <taxon>Prolixibacteraceae</taxon>
        <taxon>Draconibacterium</taxon>
    </lineage>
</organism>
<evidence type="ECO:0000313" key="3">
    <source>
        <dbReference type="Proteomes" id="UP001145087"/>
    </source>
</evidence>
<keyword evidence="3" id="KW-1185">Reference proteome</keyword>
<evidence type="ECO:0000256" key="1">
    <source>
        <dbReference type="SAM" id="SignalP"/>
    </source>
</evidence>
<dbReference type="InterPro" id="IPR023296">
    <property type="entry name" value="Glyco_hydro_beta-prop_sf"/>
</dbReference>
<dbReference type="Proteomes" id="UP001145087">
    <property type="component" value="Unassembled WGS sequence"/>
</dbReference>
<feature type="signal peptide" evidence="1">
    <location>
        <begin position="1"/>
        <end position="21"/>
    </location>
</feature>
<proteinExistence type="predicted"/>
<sequence>MKTLKNLVLPLILFTIINHIAFGQTSPDNINFVRQGVQRMIFDEDQSIPLAKLEPEKIIGFSAMYPVTHFLKPHSHIEIDDDQLKIRSEQKTQTGIWIGGFNPFATYTINLTSCSGNGEIGFEFSDATKTEQVFVQVGFNDSVLSDVKLKVLHKSNVVTDGSIAVNTGKAIKMKGKIILQMLGSGFSLYILDQGLPQVIGQSDFNTFIDLRNKNCITTFQSHLFVQLAGGEVILSNVEMAFNTGIGLADIRAITYENGDPMFDDGRLWYTMSIRGRALPHHIQGVFSMNPTIFDLTFEGIIVFDRNDGLLRNEIASHIFYDRKQKLWCGLTTGFSAYANPEKEKKQLLAIESKNDPRRGFSIMNAVPFGMVGDIEDPHILFDEDANKWRMLTCENTNGYKAVILESDQWDRAYKRIAGPVQHNSTGTSIQKIGNTRYCFSGSSDRKIHIYTYPDLQEAGTLKMDLPPWDETSGTRVWPNVVQLPDGFPFKYVALMMDRFNYPGIQGPHWTYGALYLYHGND</sequence>
<gene>
    <name evidence="2" type="ORF">OU798_07010</name>
</gene>
<reference evidence="2" key="1">
    <citation type="submission" date="2022-11" db="EMBL/GenBank/DDBJ databases">
        <title>Marilongibacter aestuarii gen. nov., sp. nov., isolated from tidal flat sediment.</title>
        <authorList>
            <person name="Jiayan W."/>
        </authorList>
    </citation>
    <scope>NUCLEOTIDE SEQUENCE</scope>
    <source>
        <strain evidence="2">Z1-6</strain>
    </source>
</reference>